<name>A0A5P8WCK4_9NOSO</name>
<accession>A0A5P8WCK4</accession>
<evidence type="ECO:0000313" key="1">
    <source>
        <dbReference type="EMBL" id="QFS50543.1"/>
    </source>
</evidence>
<keyword evidence="2" id="KW-1185">Reference proteome</keyword>
<dbReference type="AlphaFoldDB" id="A0A5P8WCK4"/>
<dbReference type="KEGG" id="nsh:GXM_08037"/>
<gene>
    <name evidence="1" type="ORF">GXM_08037</name>
</gene>
<protein>
    <submittedName>
        <fullName evidence="1">Uncharacterized protein</fullName>
    </submittedName>
</protein>
<dbReference type="RefSeq" id="WP_152591500.1">
    <property type="nucleotide sequence ID" value="NZ_CP045227.1"/>
</dbReference>
<evidence type="ECO:0000313" key="2">
    <source>
        <dbReference type="Proteomes" id="UP000326678"/>
    </source>
</evidence>
<sequence length="69" mass="7989">MFYLEGDLDTFHQYRSVNKISWLRQPGENTCQLNVKAMSRKELQFLGYEPMALRKDTALVLTGSQYLGS</sequence>
<organism evidence="1 2">
    <name type="scientific">Nostoc sphaeroides CCNUC1</name>
    <dbReference type="NCBI Taxonomy" id="2653204"/>
    <lineage>
        <taxon>Bacteria</taxon>
        <taxon>Bacillati</taxon>
        <taxon>Cyanobacteriota</taxon>
        <taxon>Cyanophyceae</taxon>
        <taxon>Nostocales</taxon>
        <taxon>Nostocaceae</taxon>
        <taxon>Nostoc</taxon>
    </lineage>
</organism>
<dbReference type="EMBL" id="CP045227">
    <property type="protein sequence ID" value="QFS50543.1"/>
    <property type="molecule type" value="Genomic_DNA"/>
</dbReference>
<dbReference type="Proteomes" id="UP000326678">
    <property type="component" value="Chromosome Gxm2"/>
</dbReference>
<proteinExistence type="predicted"/>
<reference evidence="1 2" key="1">
    <citation type="submission" date="2019-10" db="EMBL/GenBank/DDBJ databases">
        <title>Genomic and transcriptomic insights into the perfect genentic adaptation of a filamentous nitrogen-fixing cyanobacterium to rice fields.</title>
        <authorList>
            <person name="Chen Z."/>
        </authorList>
    </citation>
    <scope>NUCLEOTIDE SEQUENCE [LARGE SCALE GENOMIC DNA]</scope>
    <source>
        <strain evidence="1">CCNUC1</strain>
    </source>
</reference>